<dbReference type="Pfam" id="PF00097">
    <property type="entry name" value="zf-C3HC4"/>
    <property type="match status" value="1"/>
</dbReference>
<feature type="coiled-coil region" evidence="5">
    <location>
        <begin position="111"/>
        <end position="138"/>
    </location>
</feature>
<dbReference type="EMBL" id="MN750574">
    <property type="protein sequence ID" value="QNN89515.1"/>
    <property type="molecule type" value="Genomic_DNA"/>
</dbReference>
<dbReference type="InterPro" id="IPR017907">
    <property type="entry name" value="Znf_RING_CS"/>
</dbReference>
<reference evidence="7" key="1">
    <citation type="submission" date="2019-11" db="EMBL/GenBank/DDBJ databases">
        <title>Studies on the baculoviruses infecting the caterpillars, Spilarctia obliqua Walker (Erebidae) and Pieris brassicae Linn. (Pieridae) (Insecta: Lepidoptera).</title>
        <authorList>
            <person name="Paul S."/>
            <person name="Arumugaperumal A."/>
            <person name="Sathiya Balasingh Thangapandi E.J.J."/>
            <person name="Sarjubala Devi H."/>
            <person name="Johnson T."/>
            <person name="Maisnam S."/>
            <person name="Krishnavel S."/>
            <person name="Soman Syamala S."/>
            <person name="Ramamoorthy S."/>
            <person name="Karthikeyan R."/>
            <person name="Subburaman C."/>
            <person name="Jeyaprakash R."/>
            <person name="Azhaguchamy M."/>
            <person name="Ramaiyer V."/>
            <person name="Sivasubramaniam S."/>
        </authorList>
    </citation>
    <scope>NUCLEOTIDE SEQUENCE</scope>
    <source>
        <strain evidence="7">Manipur</strain>
    </source>
</reference>
<organismHost>
    <name type="scientific">Pieris brassicae</name>
    <name type="common">White butterfly</name>
    <name type="synonym">Large white butterfly</name>
    <dbReference type="NCBI Taxonomy" id="7116"/>
</organismHost>
<evidence type="ECO:0000256" key="1">
    <source>
        <dbReference type="ARBA" id="ARBA00022723"/>
    </source>
</evidence>
<keyword evidence="5" id="KW-0175">Coiled coil</keyword>
<dbReference type="PROSITE" id="PS00518">
    <property type="entry name" value="ZF_RING_1"/>
    <property type="match status" value="1"/>
</dbReference>
<evidence type="ECO:0000259" key="6">
    <source>
        <dbReference type="PROSITE" id="PS50089"/>
    </source>
</evidence>
<evidence type="ECO:0000256" key="2">
    <source>
        <dbReference type="ARBA" id="ARBA00022771"/>
    </source>
</evidence>
<dbReference type="Gene3D" id="3.30.40.10">
    <property type="entry name" value="Zinc/RING finger domain, C3HC4 (zinc finger)"/>
    <property type="match status" value="1"/>
</dbReference>
<evidence type="ECO:0000256" key="5">
    <source>
        <dbReference type="SAM" id="Coils"/>
    </source>
</evidence>
<dbReference type="InterPro" id="IPR013083">
    <property type="entry name" value="Znf_RING/FYVE/PHD"/>
</dbReference>
<sequence>MTTIKGFCSICTEIYEQHGDSMGMFLTPKECSHPICYNCVVGLYANAETQVRCPTCRVAVLQLGNFSQKIINCKICSANIEEHHNNYNAHINYVLENMAPIDFDTSNDDNANDNNRQIELLQNQLKDAKNLFNNTKNFYHRIL</sequence>
<organism evidence="7">
    <name type="scientific">Pieris brassicae granulosis virus</name>
    <name type="common">PbGV</name>
    <name type="synonym">Pieris brassicae granulovirus</name>
    <dbReference type="NCBI Taxonomy" id="10465"/>
    <lineage>
        <taxon>Viruses</taxon>
        <taxon>Viruses incertae sedis</taxon>
        <taxon>Naldaviricetes</taxon>
        <taxon>Lefavirales</taxon>
        <taxon>Baculoviridae</taxon>
        <taxon>Betabaculovirus</taxon>
        <taxon>Betabaculovirus arrapae</taxon>
    </lineage>
</organism>
<dbReference type="PROSITE" id="PS50089">
    <property type="entry name" value="ZF_RING_2"/>
    <property type="match status" value="1"/>
</dbReference>
<accession>A0A7G9U8T4</accession>
<dbReference type="SMART" id="SM00184">
    <property type="entry name" value="RING"/>
    <property type="match status" value="1"/>
</dbReference>
<proteinExistence type="predicted"/>
<protein>
    <submittedName>
        <fullName evidence="7">Pe-38</fullName>
    </submittedName>
</protein>
<name>A0A7G9U8T4_GVPB</name>
<dbReference type="GO" id="GO:0008270">
    <property type="term" value="F:zinc ion binding"/>
    <property type="evidence" value="ECO:0007669"/>
    <property type="project" value="UniProtKB-KW"/>
</dbReference>
<dbReference type="InterPro" id="IPR001841">
    <property type="entry name" value="Znf_RING"/>
</dbReference>
<keyword evidence="3" id="KW-0862">Zinc</keyword>
<keyword evidence="1" id="KW-0479">Metal-binding</keyword>
<dbReference type="SUPFAM" id="SSF57850">
    <property type="entry name" value="RING/U-box"/>
    <property type="match status" value="1"/>
</dbReference>
<keyword evidence="2 4" id="KW-0863">Zinc-finger</keyword>
<evidence type="ECO:0000256" key="4">
    <source>
        <dbReference type="PROSITE-ProRule" id="PRU00175"/>
    </source>
</evidence>
<evidence type="ECO:0000313" key="7">
    <source>
        <dbReference type="EMBL" id="QNN89515.1"/>
    </source>
</evidence>
<evidence type="ECO:0000256" key="3">
    <source>
        <dbReference type="ARBA" id="ARBA00022833"/>
    </source>
</evidence>
<feature type="domain" description="RING-type" evidence="6">
    <location>
        <begin position="8"/>
        <end position="57"/>
    </location>
</feature>
<dbReference type="InterPro" id="IPR018957">
    <property type="entry name" value="Znf_C3HC4_RING-type"/>
</dbReference>